<proteinExistence type="inferred from homology"/>
<dbReference type="EMBL" id="LGAA01000014">
    <property type="protein sequence ID" value="KPD03167.1"/>
    <property type="molecule type" value="Genomic_DNA"/>
</dbReference>
<dbReference type="SUPFAM" id="SSF81345">
    <property type="entry name" value="ABC transporter involved in vitamin B12 uptake, BtuC"/>
    <property type="match status" value="2"/>
</dbReference>
<evidence type="ECO:0000256" key="8">
    <source>
        <dbReference type="SAM" id="Phobius"/>
    </source>
</evidence>
<feature type="transmembrane region" description="Helical" evidence="8">
    <location>
        <begin position="315"/>
        <end position="335"/>
    </location>
</feature>
<feature type="transmembrane region" description="Helical" evidence="8">
    <location>
        <begin position="463"/>
        <end position="482"/>
    </location>
</feature>
<feature type="transmembrane region" description="Helical" evidence="8">
    <location>
        <begin position="288"/>
        <end position="309"/>
    </location>
</feature>
<sequence length="675" mass="72130">MKKQSPIGRVFGLTYGSLGAIVLLSLLSLNIESPLPVWQQLWLQFGGAQASADPAQGSFASVYWQQAQLPRLAITLLIGGLLGVTGSLMQQLTQNNLTSPLTLGTSSGAWLALVVINIWFTDWVADYSAMAAMVGALFAFSLVVMIAGLRNMTGLPLIVSGMVVNILFGAIATALITLNSQFAQNIFMWGAGDLAQDGWDTVLWLLPRAVPVLAIFFFAPRILTLLRLGHQGAEARGLAVLPIFSLFIILATWLVSISITAVGMISFIGLLAPNMVRAFGIRTARNELFASFLLGSALLLLTDSLSMLLSVWLNTVIPSGVTAAAIGAPALIWFSRKKTQAQDQLSVSLTPLTPKLSVYTLSLIILVLIAGLAVSIFMQLNQSDSAWLWEGSWQWPLPYQWSLRWPRLLAAIFSGIALALAGTILQRMIYNPLASPDILGVSSGATFALVFFSLLVGSTIQTSQWGIALLGSGMVLMLLLALGKRQKFAPASLILIGISLTASLEAFVQFFLAKGTLSSYKILLWLSGSTYRVSEQHALLFSLAIGLIAGVVLLLARGLTLISIGRSFAQARGLATERASMILLILVALLCALVTSTVGPLAFIGLVAPHMAVLLGAQQVKAQLIIGSLIGACLMVWADWLGQTLIFPRQIAAGTLVAILGGGYFLGLMLLNRRR</sequence>
<keyword evidence="3" id="KW-0813">Transport</keyword>
<keyword evidence="6 8" id="KW-1133">Transmembrane helix</keyword>
<dbReference type="InterPro" id="IPR000522">
    <property type="entry name" value="ABC_transptr_permease_BtuC"/>
</dbReference>
<dbReference type="InterPro" id="IPR037294">
    <property type="entry name" value="ABC_BtuC-like"/>
</dbReference>
<dbReference type="GO" id="GO:0033214">
    <property type="term" value="P:siderophore-iron import into cell"/>
    <property type="evidence" value="ECO:0007669"/>
    <property type="project" value="TreeGrafter"/>
</dbReference>
<evidence type="ECO:0000256" key="5">
    <source>
        <dbReference type="ARBA" id="ARBA00022692"/>
    </source>
</evidence>
<feature type="transmembrane region" description="Helical" evidence="8">
    <location>
        <begin position="437"/>
        <end position="457"/>
    </location>
</feature>
<reference evidence="9 10" key="1">
    <citation type="submission" date="2015-07" db="EMBL/GenBank/DDBJ databases">
        <title>ATOL: Assembling a taxonomically balanced genome-scale reconstruction of the evolutionary history of the Enterobacteriaceae.</title>
        <authorList>
            <person name="Plunkett G.III."/>
            <person name="Neeno-Eckwall E.C."/>
            <person name="Glasner J.D."/>
            <person name="Perna N.T."/>
        </authorList>
    </citation>
    <scope>NUCLEOTIDE SEQUENCE [LARGE SCALE GENOMIC DNA]</scope>
    <source>
        <strain evidence="9 10">ATCC 35017</strain>
    </source>
</reference>
<feature type="transmembrane region" description="Helical" evidence="8">
    <location>
        <begin position="405"/>
        <end position="425"/>
    </location>
</feature>
<feature type="transmembrane region" description="Helical" evidence="8">
    <location>
        <begin position="356"/>
        <end position="378"/>
    </location>
</feature>
<keyword evidence="10" id="KW-1185">Reference proteome</keyword>
<evidence type="ECO:0000256" key="6">
    <source>
        <dbReference type="ARBA" id="ARBA00022989"/>
    </source>
</evidence>
<evidence type="ECO:0000256" key="2">
    <source>
        <dbReference type="ARBA" id="ARBA00007935"/>
    </source>
</evidence>
<feature type="transmembrane region" description="Helical" evidence="8">
    <location>
        <begin position="127"/>
        <end position="148"/>
    </location>
</feature>
<evidence type="ECO:0000256" key="4">
    <source>
        <dbReference type="ARBA" id="ARBA00022475"/>
    </source>
</evidence>
<keyword evidence="4" id="KW-1003">Cell membrane</keyword>
<feature type="transmembrane region" description="Helical" evidence="8">
    <location>
        <begin position="494"/>
        <end position="517"/>
    </location>
</feature>
<dbReference type="GO" id="GO:0005886">
    <property type="term" value="C:plasma membrane"/>
    <property type="evidence" value="ECO:0007669"/>
    <property type="project" value="UniProtKB-SubCell"/>
</dbReference>
<comment type="similarity">
    <text evidence="2">Belongs to the binding-protein-dependent transport system permease family. FecCD subfamily.</text>
</comment>
<feature type="transmembrane region" description="Helical" evidence="8">
    <location>
        <begin position="235"/>
        <end position="253"/>
    </location>
</feature>
<dbReference type="PANTHER" id="PTHR30472">
    <property type="entry name" value="FERRIC ENTEROBACTIN TRANSPORT SYSTEM PERMEASE PROTEIN"/>
    <property type="match status" value="1"/>
</dbReference>
<dbReference type="Pfam" id="PF01032">
    <property type="entry name" value="FecCD"/>
    <property type="match status" value="2"/>
</dbReference>
<evidence type="ECO:0000313" key="9">
    <source>
        <dbReference type="EMBL" id="KPD03167.1"/>
    </source>
</evidence>
<dbReference type="RefSeq" id="WP_053907816.1">
    <property type="nucleotide sequence ID" value="NZ_CAWMUS010000014.1"/>
</dbReference>
<organism evidence="9 10">
    <name type="scientific">Moellerella wisconsensis ATCC 35017</name>
    <dbReference type="NCBI Taxonomy" id="1354267"/>
    <lineage>
        <taxon>Bacteria</taxon>
        <taxon>Pseudomonadati</taxon>
        <taxon>Pseudomonadota</taxon>
        <taxon>Gammaproteobacteria</taxon>
        <taxon>Enterobacterales</taxon>
        <taxon>Morganellaceae</taxon>
        <taxon>Moellerella</taxon>
    </lineage>
</organism>
<name>A0A0N0ZA58_9GAMM</name>
<gene>
    <name evidence="9" type="ORF">M992_1295</name>
</gene>
<dbReference type="NCBIfam" id="NF007866">
    <property type="entry name" value="PRK10577.1-2"/>
    <property type="match status" value="1"/>
</dbReference>
<evidence type="ECO:0000256" key="7">
    <source>
        <dbReference type="ARBA" id="ARBA00023136"/>
    </source>
</evidence>
<feature type="transmembrane region" description="Helical" evidence="8">
    <location>
        <begin position="101"/>
        <end position="121"/>
    </location>
</feature>
<accession>A0A0N0ZA58</accession>
<dbReference type="OrthoDB" id="9811721at2"/>
<feature type="transmembrane region" description="Helical" evidence="8">
    <location>
        <begin position="69"/>
        <end position="89"/>
    </location>
</feature>
<dbReference type="PANTHER" id="PTHR30472:SF37">
    <property type="entry name" value="FE(3+) DICITRATE TRANSPORT SYSTEM PERMEASE PROTEIN FECD-RELATED"/>
    <property type="match status" value="1"/>
</dbReference>
<feature type="transmembrane region" description="Helical" evidence="8">
    <location>
        <begin position="202"/>
        <end position="223"/>
    </location>
</feature>
<comment type="caution">
    <text evidence="9">The sequence shown here is derived from an EMBL/GenBank/DDBJ whole genome shotgun (WGS) entry which is preliminary data.</text>
</comment>
<feature type="transmembrane region" description="Helical" evidence="8">
    <location>
        <begin position="12"/>
        <end position="31"/>
    </location>
</feature>
<dbReference type="GO" id="GO:0022857">
    <property type="term" value="F:transmembrane transporter activity"/>
    <property type="evidence" value="ECO:0007669"/>
    <property type="project" value="InterPro"/>
</dbReference>
<feature type="transmembrane region" description="Helical" evidence="8">
    <location>
        <begin position="651"/>
        <end position="671"/>
    </location>
</feature>
<feature type="transmembrane region" description="Helical" evidence="8">
    <location>
        <begin position="581"/>
        <end position="608"/>
    </location>
</feature>
<evidence type="ECO:0000256" key="1">
    <source>
        <dbReference type="ARBA" id="ARBA00004651"/>
    </source>
</evidence>
<keyword evidence="5 8" id="KW-0812">Transmembrane</keyword>
<evidence type="ECO:0000256" key="3">
    <source>
        <dbReference type="ARBA" id="ARBA00022448"/>
    </source>
</evidence>
<feature type="transmembrane region" description="Helical" evidence="8">
    <location>
        <begin position="259"/>
        <end position="276"/>
    </location>
</feature>
<feature type="transmembrane region" description="Helical" evidence="8">
    <location>
        <begin position="537"/>
        <end position="560"/>
    </location>
</feature>
<keyword evidence="7 8" id="KW-0472">Membrane</keyword>
<dbReference type="Gene3D" id="1.10.3470.10">
    <property type="entry name" value="ABC transporter involved in vitamin B12 uptake, BtuC"/>
    <property type="match status" value="2"/>
</dbReference>
<dbReference type="AlphaFoldDB" id="A0A0N0ZA58"/>
<comment type="subcellular location">
    <subcellularLocation>
        <location evidence="1">Cell membrane</location>
        <topology evidence="1">Multi-pass membrane protein</topology>
    </subcellularLocation>
</comment>
<dbReference type="Proteomes" id="UP000053226">
    <property type="component" value="Unassembled WGS sequence"/>
</dbReference>
<dbReference type="CDD" id="cd06550">
    <property type="entry name" value="TM_ABC_iron-siderophores_like"/>
    <property type="match status" value="2"/>
</dbReference>
<feature type="transmembrane region" description="Helical" evidence="8">
    <location>
        <begin position="155"/>
        <end position="182"/>
    </location>
</feature>
<evidence type="ECO:0000313" key="10">
    <source>
        <dbReference type="Proteomes" id="UP000053226"/>
    </source>
</evidence>
<protein>
    <submittedName>
        <fullName evidence="9">Permease component of an ABC superfamily ferrichrome transporter</fullName>
    </submittedName>
</protein>